<evidence type="ECO:0000313" key="2">
    <source>
        <dbReference type="Proteomes" id="UP001469553"/>
    </source>
</evidence>
<protein>
    <submittedName>
        <fullName evidence="1">Uncharacterized protein</fullName>
    </submittedName>
</protein>
<dbReference type="EMBL" id="JAHRIP010037678">
    <property type="protein sequence ID" value="MEQ2294215.1"/>
    <property type="molecule type" value="Genomic_DNA"/>
</dbReference>
<organism evidence="1 2">
    <name type="scientific">Ameca splendens</name>
    <dbReference type="NCBI Taxonomy" id="208324"/>
    <lineage>
        <taxon>Eukaryota</taxon>
        <taxon>Metazoa</taxon>
        <taxon>Chordata</taxon>
        <taxon>Craniata</taxon>
        <taxon>Vertebrata</taxon>
        <taxon>Euteleostomi</taxon>
        <taxon>Actinopterygii</taxon>
        <taxon>Neopterygii</taxon>
        <taxon>Teleostei</taxon>
        <taxon>Neoteleostei</taxon>
        <taxon>Acanthomorphata</taxon>
        <taxon>Ovalentaria</taxon>
        <taxon>Atherinomorphae</taxon>
        <taxon>Cyprinodontiformes</taxon>
        <taxon>Goodeidae</taxon>
        <taxon>Ameca</taxon>
    </lineage>
</organism>
<evidence type="ECO:0000313" key="1">
    <source>
        <dbReference type="EMBL" id="MEQ2294215.1"/>
    </source>
</evidence>
<comment type="caution">
    <text evidence="1">The sequence shown here is derived from an EMBL/GenBank/DDBJ whole genome shotgun (WGS) entry which is preliminary data.</text>
</comment>
<accession>A0ABV0YLA6</accession>
<feature type="non-terminal residue" evidence="1">
    <location>
        <position position="1"/>
    </location>
</feature>
<proteinExistence type="predicted"/>
<dbReference type="Proteomes" id="UP001469553">
    <property type="component" value="Unassembled WGS sequence"/>
</dbReference>
<keyword evidence="2" id="KW-1185">Reference proteome</keyword>
<name>A0ABV0YLA6_9TELE</name>
<feature type="non-terminal residue" evidence="1">
    <location>
        <position position="63"/>
    </location>
</feature>
<sequence length="63" mass="6921">RVLACRPKRTTMVSSTRAASSTCLLCPLQTGLFVTFFNSARVFPYAGDFSSQLVEVDFRGITV</sequence>
<reference evidence="1 2" key="1">
    <citation type="submission" date="2021-06" db="EMBL/GenBank/DDBJ databases">
        <authorList>
            <person name="Palmer J.M."/>
        </authorList>
    </citation>
    <scope>NUCLEOTIDE SEQUENCE [LARGE SCALE GENOMIC DNA]</scope>
    <source>
        <strain evidence="1 2">AS_MEX2019</strain>
        <tissue evidence="1">Muscle</tissue>
    </source>
</reference>
<gene>
    <name evidence="1" type="ORF">AMECASPLE_001733</name>
</gene>